<dbReference type="RefSeq" id="WP_162645872.1">
    <property type="nucleotide sequence ID" value="NZ_CP048288.1"/>
</dbReference>
<name>A0A6C0PB44_9BACL</name>
<gene>
    <name evidence="1" type="ORF">GZH47_33130</name>
</gene>
<protein>
    <submittedName>
        <fullName evidence="1">Uncharacterized protein</fullName>
    </submittedName>
</protein>
<proteinExistence type="predicted"/>
<dbReference type="AlphaFoldDB" id="A0A6C0PB44"/>
<dbReference type="KEGG" id="prz:GZH47_33130"/>
<organism evidence="1 2">
    <name type="scientific">Paenibacillus rhizovicinus</name>
    <dbReference type="NCBI Taxonomy" id="2704463"/>
    <lineage>
        <taxon>Bacteria</taxon>
        <taxon>Bacillati</taxon>
        <taxon>Bacillota</taxon>
        <taxon>Bacilli</taxon>
        <taxon>Bacillales</taxon>
        <taxon>Paenibacillaceae</taxon>
        <taxon>Paenibacillus</taxon>
    </lineage>
</organism>
<dbReference type="Proteomes" id="UP000479114">
    <property type="component" value="Plasmid unnamed2"/>
</dbReference>
<keyword evidence="2" id="KW-1185">Reference proteome</keyword>
<dbReference type="EMBL" id="CP048288">
    <property type="protein sequence ID" value="QHW35738.1"/>
    <property type="molecule type" value="Genomic_DNA"/>
</dbReference>
<evidence type="ECO:0000313" key="1">
    <source>
        <dbReference type="EMBL" id="QHW35738.1"/>
    </source>
</evidence>
<accession>A0A6C0PB44</accession>
<reference evidence="1 2" key="1">
    <citation type="submission" date="2020-02" db="EMBL/GenBank/DDBJ databases">
        <title>Paenibacillus sp. nov., isolated from rhizosphere soil of tomato.</title>
        <authorList>
            <person name="Weon H.-Y."/>
            <person name="Lee S.A."/>
        </authorList>
    </citation>
    <scope>NUCLEOTIDE SEQUENCE [LARGE SCALE GENOMIC DNA]</scope>
    <source>
        <strain evidence="1 2">14171R-81</strain>
        <plasmid evidence="1 2">unnamed2</plasmid>
    </source>
</reference>
<keyword evidence="1" id="KW-0614">Plasmid</keyword>
<evidence type="ECO:0000313" key="2">
    <source>
        <dbReference type="Proteomes" id="UP000479114"/>
    </source>
</evidence>
<sequence length="94" mass="10966">MQTLHEDRLFRCHKTIQYELEESDGHIPLTEKDQHCAGALVYMQKCGKDNAPMQIGERLRMFDPSQLRGHDDVIEPLEISKFKVRFGDNLSNHK</sequence>
<geneLocation type="plasmid" evidence="1 2">
    <name>unnamed2</name>
</geneLocation>